<feature type="transmembrane region" description="Helical" evidence="1">
    <location>
        <begin position="76"/>
        <end position="95"/>
    </location>
</feature>
<dbReference type="EMBL" id="QOIM01000040">
    <property type="protein sequence ID" value="RCG16054.1"/>
    <property type="molecule type" value="Genomic_DNA"/>
</dbReference>
<dbReference type="Pfam" id="PF09656">
    <property type="entry name" value="PGPGW"/>
    <property type="match status" value="1"/>
</dbReference>
<keyword evidence="1" id="KW-1133">Transmembrane helix</keyword>
<evidence type="ECO:0000256" key="1">
    <source>
        <dbReference type="SAM" id="Phobius"/>
    </source>
</evidence>
<sequence length="136" mass="14073">MAAGRHVRRVGTLVGGGLLLLVGVALLVLPGPGLLLVFAGLVVLSREFPGLNRYVGPVRARALQAAEESVSSPLRLAGSALAALALMAAGVAWGLVPDLPFSGWSTGSSLILAGFILVGLLVWSRRRVTAQRASRR</sequence>
<gene>
    <name evidence="2" type="ORF">DQ392_23830</name>
</gene>
<reference evidence="2 3" key="1">
    <citation type="submission" date="2018-06" db="EMBL/GenBank/DDBJ databases">
        <title>Streptomyces reniochalinae sp. nov. and Streptomyces diacarnus sp. nov. from marine sponges.</title>
        <authorList>
            <person name="Li L."/>
        </authorList>
    </citation>
    <scope>NUCLEOTIDE SEQUENCE [LARGE SCALE GENOMIC DNA]</scope>
    <source>
        <strain evidence="2 3">LHW50302</strain>
    </source>
</reference>
<protein>
    <submittedName>
        <fullName evidence="2">Uncharacterized protein</fullName>
    </submittedName>
</protein>
<dbReference type="InterPro" id="IPR019099">
    <property type="entry name" value="Uncharacterised_PGPGW_TM"/>
</dbReference>
<dbReference type="RefSeq" id="WP_114017720.1">
    <property type="nucleotide sequence ID" value="NZ_QOIM01000040.1"/>
</dbReference>
<evidence type="ECO:0000313" key="2">
    <source>
        <dbReference type="EMBL" id="RCG16054.1"/>
    </source>
</evidence>
<proteinExistence type="predicted"/>
<comment type="caution">
    <text evidence="2">The sequence shown here is derived from an EMBL/GenBank/DDBJ whole genome shotgun (WGS) entry which is preliminary data.</text>
</comment>
<accession>A0A367EDB0</accession>
<evidence type="ECO:0000313" key="3">
    <source>
        <dbReference type="Proteomes" id="UP000253507"/>
    </source>
</evidence>
<feature type="transmembrane region" description="Helical" evidence="1">
    <location>
        <begin position="12"/>
        <end position="29"/>
    </location>
</feature>
<keyword evidence="1" id="KW-0472">Membrane</keyword>
<dbReference type="AlphaFoldDB" id="A0A367EDB0"/>
<keyword evidence="1" id="KW-0812">Transmembrane</keyword>
<organism evidence="2 3">
    <name type="scientific">Streptomyces reniochalinae</name>
    <dbReference type="NCBI Taxonomy" id="2250578"/>
    <lineage>
        <taxon>Bacteria</taxon>
        <taxon>Bacillati</taxon>
        <taxon>Actinomycetota</taxon>
        <taxon>Actinomycetes</taxon>
        <taxon>Kitasatosporales</taxon>
        <taxon>Streptomycetaceae</taxon>
        <taxon>Streptomyces</taxon>
    </lineage>
</organism>
<feature type="transmembrane region" description="Helical" evidence="1">
    <location>
        <begin position="101"/>
        <end position="123"/>
    </location>
</feature>
<keyword evidence="3" id="KW-1185">Reference proteome</keyword>
<dbReference type="Proteomes" id="UP000253507">
    <property type="component" value="Unassembled WGS sequence"/>
</dbReference>
<name>A0A367EDB0_9ACTN</name>